<keyword evidence="4" id="KW-1185">Reference proteome</keyword>
<name>A0AAF0W5X4_DAUCS</name>
<gene>
    <name evidence="3" type="ORF">DCAR_0101904</name>
</gene>
<evidence type="ECO:0000313" key="3">
    <source>
        <dbReference type="EMBL" id="WOG82736.1"/>
    </source>
</evidence>
<feature type="region of interest" description="Disordered" evidence="1">
    <location>
        <begin position="260"/>
        <end position="282"/>
    </location>
</feature>
<feature type="domain" description="No apical meristem-associated C-terminal" evidence="2">
    <location>
        <begin position="155"/>
        <end position="308"/>
    </location>
</feature>
<dbReference type="Pfam" id="PF14303">
    <property type="entry name" value="NAM-associated"/>
    <property type="match status" value="1"/>
</dbReference>
<organism evidence="3 4">
    <name type="scientific">Daucus carota subsp. sativus</name>
    <name type="common">Carrot</name>
    <dbReference type="NCBI Taxonomy" id="79200"/>
    <lineage>
        <taxon>Eukaryota</taxon>
        <taxon>Viridiplantae</taxon>
        <taxon>Streptophyta</taxon>
        <taxon>Embryophyta</taxon>
        <taxon>Tracheophyta</taxon>
        <taxon>Spermatophyta</taxon>
        <taxon>Magnoliopsida</taxon>
        <taxon>eudicotyledons</taxon>
        <taxon>Gunneridae</taxon>
        <taxon>Pentapetalae</taxon>
        <taxon>asterids</taxon>
        <taxon>campanulids</taxon>
        <taxon>Apiales</taxon>
        <taxon>Apiaceae</taxon>
        <taxon>Apioideae</taxon>
        <taxon>Scandiceae</taxon>
        <taxon>Daucinae</taxon>
        <taxon>Daucus</taxon>
        <taxon>Daucus sect. Daucus</taxon>
    </lineage>
</organism>
<evidence type="ECO:0000256" key="1">
    <source>
        <dbReference type="SAM" id="MobiDB-lite"/>
    </source>
</evidence>
<reference evidence="3" key="2">
    <citation type="submission" date="2022-03" db="EMBL/GenBank/DDBJ databases">
        <title>Draft title - Genomic analysis of global carrot germplasm unveils the trajectory of domestication and the origin of high carotenoid orange carrot.</title>
        <authorList>
            <person name="Iorizzo M."/>
            <person name="Ellison S."/>
            <person name="Senalik D."/>
            <person name="Macko-Podgorni A."/>
            <person name="Grzebelus D."/>
            <person name="Bostan H."/>
            <person name="Rolling W."/>
            <person name="Curaba J."/>
            <person name="Simon P."/>
        </authorList>
    </citation>
    <scope>NUCLEOTIDE SEQUENCE</scope>
    <source>
        <tissue evidence="3">Leaf</tissue>
    </source>
</reference>
<dbReference type="Proteomes" id="UP000077755">
    <property type="component" value="Chromosome 1"/>
</dbReference>
<sequence>MLGAECFVYDEFARPNLSAHLTQSHEEENAEVISISSQDFSSQKVKEKRQRTRNFSKQEDELLISAWQNVSFDPITGVDQKNETYWQRVHSYFMKHKDFQSDRTSCSLMHRWSVIQLAVNKFQGYYNQVEGKSGCSEADKINNAKDMYKNLCKHNFSLEHCWNLLRHLPKWNIEFGTKKAKIFQKDSPKVSSPSTPDCEMLGNSAFERPIGRKAAKEIQKKRKKLDNEFGDYGGAAILEKMMADQNECRKQRNEHLKEMRQLAKDRDEREKRRAAAEQDEADAKIMAMDTSSMGAIEVEYFNSRKQEIIERRRNLFAK</sequence>
<protein>
    <recommendedName>
        <fullName evidence="2">No apical meristem-associated C-terminal domain-containing protein</fullName>
    </recommendedName>
</protein>
<dbReference type="PANTHER" id="PTHR45125">
    <property type="entry name" value="F21J9.4-RELATED"/>
    <property type="match status" value="1"/>
</dbReference>
<evidence type="ECO:0000313" key="4">
    <source>
        <dbReference type="Proteomes" id="UP000077755"/>
    </source>
</evidence>
<dbReference type="InterPro" id="IPR029466">
    <property type="entry name" value="NAM-associated_C"/>
</dbReference>
<accession>A0AAF0W5X4</accession>
<feature type="compositionally biased region" description="Basic and acidic residues" evidence="1">
    <location>
        <begin position="260"/>
        <end position="276"/>
    </location>
</feature>
<proteinExistence type="predicted"/>
<reference evidence="3" key="1">
    <citation type="journal article" date="2016" name="Nat. Genet.">
        <title>A high-quality carrot genome assembly provides new insights into carotenoid accumulation and asterid genome evolution.</title>
        <authorList>
            <person name="Iorizzo M."/>
            <person name="Ellison S."/>
            <person name="Senalik D."/>
            <person name="Zeng P."/>
            <person name="Satapoomin P."/>
            <person name="Huang J."/>
            <person name="Bowman M."/>
            <person name="Iovene M."/>
            <person name="Sanseverino W."/>
            <person name="Cavagnaro P."/>
            <person name="Yildiz M."/>
            <person name="Macko-Podgorni A."/>
            <person name="Moranska E."/>
            <person name="Grzebelus E."/>
            <person name="Grzebelus D."/>
            <person name="Ashrafi H."/>
            <person name="Zheng Z."/>
            <person name="Cheng S."/>
            <person name="Spooner D."/>
            <person name="Van Deynze A."/>
            <person name="Simon P."/>
        </authorList>
    </citation>
    <scope>NUCLEOTIDE SEQUENCE</scope>
    <source>
        <tissue evidence="3">Leaf</tissue>
    </source>
</reference>
<dbReference type="EMBL" id="CP093343">
    <property type="protein sequence ID" value="WOG82736.1"/>
    <property type="molecule type" value="Genomic_DNA"/>
</dbReference>
<dbReference type="PANTHER" id="PTHR45125:SF51">
    <property type="entry name" value="F21J9.4-RELATED"/>
    <property type="match status" value="1"/>
</dbReference>
<dbReference type="AlphaFoldDB" id="A0AAF0W5X4"/>
<evidence type="ECO:0000259" key="2">
    <source>
        <dbReference type="Pfam" id="PF14303"/>
    </source>
</evidence>